<dbReference type="EMBL" id="WJXA01000006">
    <property type="protein sequence ID" value="KAF7141281.1"/>
    <property type="molecule type" value="Genomic_DNA"/>
</dbReference>
<organism evidence="2 3">
    <name type="scientific">Rhododendron simsii</name>
    <name type="common">Sims's rhododendron</name>
    <dbReference type="NCBI Taxonomy" id="118357"/>
    <lineage>
        <taxon>Eukaryota</taxon>
        <taxon>Viridiplantae</taxon>
        <taxon>Streptophyta</taxon>
        <taxon>Embryophyta</taxon>
        <taxon>Tracheophyta</taxon>
        <taxon>Spermatophyta</taxon>
        <taxon>Magnoliopsida</taxon>
        <taxon>eudicotyledons</taxon>
        <taxon>Gunneridae</taxon>
        <taxon>Pentapetalae</taxon>
        <taxon>asterids</taxon>
        <taxon>Ericales</taxon>
        <taxon>Ericaceae</taxon>
        <taxon>Ericoideae</taxon>
        <taxon>Rhodoreae</taxon>
        <taxon>Rhododendron</taxon>
    </lineage>
</organism>
<name>A0A834GXX9_RHOSS</name>
<dbReference type="Proteomes" id="UP000626092">
    <property type="component" value="Unassembled WGS sequence"/>
</dbReference>
<keyword evidence="3" id="KW-1185">Reference proteome</keyword>
<proteinExistence type="predicted"/>
<evidence type="ECO:0000313" key="2">
    <source>
        <dbReference type="EMBL" id="KAF7141281.1"/>
    </source>
</evidence>
<evidence type="ECO:0000313" key="3">
    <source>
        <dbReference type="Proteomes" id="UP000626092"/>
    </source>
</evidence>
<dbReference type="AlphaFoldDB" id="A0A834GXX9"/>
<dbReference type="OrthoDB" id="10565107at2759"/>
<comment type="caution">
    <text evidence="2">The sequence shown here is derived from an EMBL/GenBank/DDBJ whole genome shotgun (WGS) entry which is preliminary data.</text>
</comment>
<gene>
    <name evidence="2" type="ORF">RHSIM_Rhsim06G0145600</name>
</gene>
<evidence type="ECO:0000256" key="1">
    <source>
        <dbReference type="SAM" id="MobiDB-lite"/>
    </source>
</evidence>
<accession>A0A834GXX9</accession>
<sequence>MVNKLQFDNDRSENEAAPGAEAKDGKHVAASGDVSAGKPLSPVVSRKPVSFVKDANDTNGVPVTTEPEVLATAA</sequence>
<protein>
    <submittedName>
        <fullName evidence="2">Uncharacterized protein</fullName>
    </submittedName>
</protein>
<feature type="region of interest" description="Disordered" evidence="1">
    <location>
        <begin position="1"/>
        <end position="74"/>
    </location>
</feature>
<reference evidence="2" key="1">
    <citation type="submission" date="2019-11" db="EMBL/GenBank/DDBJ databases">
        <authorList>
            <person name="Liu Y."/>
            <person name="Hou J."/>
            <person name="Li T.-Q."/>
            <person name="Guan C.-H."/>
            <person name="Wu X."/>
            <person name="Wu H.-Z."/>
            <person name="Ling F."/>
            <person name="Zhang R."/>
            <person name="Shi X.-G."/>
            <person name="Ren J.-P."/>
            <person name="Chen E.-F."/>
            <person name="Sun J.-M."/>
        </authorList>
    </citation>
    <scope>NUCLEOTIDE SEQUENCE</scope>
    <source>
        <strain evidence="2">Adult_tree_wgs_1</strain>
        <tissue evidence="2">Leaves</tissue>
    </source>
</reference>